<evidence type="ECO:0000256" key="11">
    <source>
        <dbReference type="ARBA" id="ARBA00023175"/>
    </source>
</evidence>
<dbReference type="FunFam" id="3.40.50.300:FF:002141">
    <property type="entry name" value="Dynein heavy chain"/>
    <property type="match status" value="1"/>
</dbReference>
<dbReference type="InterPro" id="IPR041466">
    <property type="entry name" value="Dynein_AAA5_ext"/>
</dbReference>
<evidence type="ECO:0000256" key="5">
    <source>
        <dbReference type="ARBA" id="ARBA00022737"/>
    </source>
</evidence>
<dbReference type="FunFam" id="3.20.180.20:FF:000001">
    <property type="entry name" value="Dynein axonemal heavy chain 5"/>
    <property type="match status" value="1"/>
</dbReference>
<keyword evidence="9 14" id="KW-0175">Coiled coil</keyword>
<evidence type="ECO:0000256" key="4">
    <source>
        <dbReference type="ARBA" id="ARBA00022701"/>
    </source>
</evidence>
<dbReference type="Pfam" id="PF12774">
    <property type="entry name" value="AAA_6"/>
    <property type="match status" value="1"/>
</dbReference>
<dbReference type="InterPro" id="IPR043160">
    <property type="entry name" value="Dynein_C_barrel"/>
</dbReference>
<dbReference type="InterPro" id="IPR024743">
    <property type="entry name" value="Dynein_HC_stalk"/>
</dbReference>
<evidence type="ECO:0000256" key="8">
    <source>
        <dbReference type="ARBA" id="ARBA00023017"/>
    </source>
</evidence>
<accession>A0A8B8GM16</accession>
<dbReference type="InterPro" id="IPR042228">
    <property type="entry name" value="Dynein_linker_3"/>
</dbReference>
<keyword evidence="12" id="KW-0206">Cytoskeleton</keyword>
<name>A0A8B8GM16_9HEMI</name>
<evidence type="ECO:0000313" key="16">
    <source>
        <dbReference type="Proteomes" id="UP000694846"/>
    </source>
</evidence>
<dbReference type="GO" id="GO:0097729">
    <property type="term" value="C:9+2 motile cilium"/>
    <property type="evidence" value="ECO:0007669"/>
    <property type="project" value="UniProtKB-ARBA"/>
</dbReference>
<dbReference type="Pfam" id="PF17857">
    <property type="entry name" value="AAA_lid_1"/>
    <property type="match status" value="1"/>
</dbReference>
<dbReference type="Gene3D" id="3.40.50.300">
    <property type="entry name" value="P-loop containing nucleotide triphosphate hydrolases"/>
    <property type="match status" value="5"/>
</dbReference>
<sequence length="3191" mass="365172">MLIISILRNPDLKFNHWNTIENILQTKFPTQQPLTLSILEDEDAFNYGTELTEVSGQASSEAALLAMLKKIEDSWKLIDLIVIPYKNMPGVFILGSLEQVQLTLEEANININTLITAKHVKIIKNRVEEWKASMDLMDDILTEWTLCQKNWIYLESIFAAPDIQTQLPVEAKLFNEVDSSWKTIMQNADKNPLALSACTQPGLLEALKKNNRQLEEILMYLEAYLETKRVVFPRFYFLSNDELIEIITQTRNTRAVQPYMGKCFDAIWRVQFEKDDEEGNPLQIIKGQDDSPTNIIAMISPEREVVKFLSQVKARGNVEFWLSKVETEMTNSLRSLMFMAIEDYDNHLREEWVLLHASQIVLTVSQLMWCRDVHYILKLDSNVQTALVEFEQKCFKDLNNLAAMVRGHLTKLQRSVICALITIDVHARDIISTMVVREVNSDLDFEWLKQLRYYWDSVDSCVAYMANARWLYAFEYLGSSPRLVITPLTDKCYLCLLGALQLNLGGAPAGPAGTGKTETTKDLAKALATQCVVFNCSDGLDFKMMGKFFAGLAQSGAWCCFDEFNRIELEVLSVIAQQLITIMNAKLNNVNQFMFEGRKIRLIKTCAAFITMNPGYAGRSELPDNLQALFRPMAMMVPNYGLIAEVILYSEGFESSKMLSQKMVNMYKLCSEQLSIQDHYDFGMRAVKSVLVMAGSLKRENPFINENLVLIRALRDSNLPKFLKDDAVLFQGILNDLFPGVILPEQDYGMFLSTTKTIMENEGYQIEECIYVKVIQLLETIIVRHGIMTVGPTGGGKTTVLKILSKTLTELYNNKVKEQYYRPVKVYQLNPKAITMAELYGEVNILTMEWKDGLLGKFVRETIKITKEEFQWVVCDGPVDAIWIENLNTVLDDNKMLCLANSERIKLSSWVRMIFEVGDLSQASPATVSRCGMVYIDPNELGWLPYVRSWVNKLKNNVIMNNIELKNYLLVLIETHINEGFLFIDKHCLAPIKQAKISKATMMCAILESLLNDPDSFDAETENKKVKEYICQSFIFSYLWSLGSNLIDSSQIKFEELVFNQFKDNTDANISSEIKLLNVYLHTVNKTFENWSSIVPGFEYNKDTPYFELLVPTVDSIRYSYVMQKLIQMNQPVMITGVSGVGKTSVANFVMQNLTKTNDWVTAMINFSAQTSSNRTQEILESKLEKKKRNHYGAPGNKRLAIFIDDVNMPKPEVFGAQPPIELLRQLIDSGGFYDREKLSWKNISDVILCTICAPPGGGRNPLTSRFTRHFSMIFIPTTSENAMRTIFTSILDGFLVEFPQKIANLSIAIVQASIAVYSHISEHLLPTPAKSHYVFNLRDLSKTIQGILQTDITSIPNPSNLYRLWYHETLRIYHDRLVCQEDRLYFHKLLKDICTQYFDNFELEFSTTDNNSTRPPILLFGDFMLPVLKEERIYEEIINIEKLKIVLIENLMDFNMVYYKDLQIIFFMDAIEHITRIARILRSERGNALLVGLSGMGKQSLTKLASHLNTYKCFQIELTKTYDYTTFHEDLVNLYYKTGAEFEDTTFLFTDNQIIKEEFLEDINNILSSGEVPNLFKLEDLEKVLTACRPAAIDSGIDSNNRDAIFKFFIQRVRSKLHLVISMSPIGDSFRRRCRLFPSLVNNSTIDWFDDWPTEALLSVANKSLERFKQSKDSSIVNNLAKVCNNMHEIVSLSTKLFYEQMKRYYYVTPKSYLEFLKLYLQMHEHQTNKIQNDSDRISNGLHKLYETYGTIEDMKITLKAMEPELLEKNTATLKLMDGLVIEKASVDKVRKVVVAEEEEAKIKAAAAQEIAEDAQKDLILAMPAMEAAKKALNALKKNDIIELRVFNKPPKLVQTVMEAVCLLLEKKPDWASAKMVLGDVNFLKTLQNYDTDNISDKMINQITPYIENPDFNPKIVATQSKVAKSMCMWVRAVHSYSLVYRIVEPKIRKQKEAEQELNIVLTELKTKQEMLAEVEERLQKLENTYNENVLEKSKLEANINRTQARLGRSDLLVAALSDEQKRWENNIKMLSQLLLTVTGDTLVAAGSVNYLGPFTDSFRKEITRSWLQQLAQHSIKFSSNYSLSSILIDSFELRSWNICGLPRDSVSTDSAIIVTRASRRPLMIDPQEQAYRWIKLLEADNSLRLCKSTDSDIMNVIVNAIRLGYPVLIEGLEEDIDPTLRPVLENNIFIQGGRPLMRVGNTDIEYDDQFRLYMTTKLANPHYLPDICIQVTLVNFTVTPSGLEDQLLVDVVRLERPDLEEKRTQTIVSINTDNNLLKEMEDKTLRMLNMAKGNILDDEELIETLNNSKETSITIAGRLIDAEETEQRTSIERERYRAVANRGSCLYFVVAQLSEIDTMYQFSLNYFNSIFCNVIENSPKNVKIDMKIVNMINDITMDVYTNISRGLFERHKLVFTFLVSVHINLQAGKITNSQWNFVLRGPVGSSKRVITEKPPVVALTEEMWKCVNYMSEVFPKFKNLPANCTKMMKIELGDFIQHIQLDLENNDTVVNWNPELSSFEKIMVIKAFKEEKLIFAISNYVITELGKSFIESPGVSINLLYKDISSTMPLVFILSPGSDPFIAFQKFAVELGMSDKLHAISLGQGQGPSAEKLIREGKKKGDWIFLQNCHLASSWMLQMENLVRELIENSAKVNKNFRLFFSSMPSKSFPTFVLQNSLKVTNESPKGLKANLKKSFVDMNINFFQDNVFKSDWRKMVFGLCFFHAIILERKKFGSLGWNISYSFTDSDRECAMLLLHMYCSTANAIPWDALQYITGEINYGGRVTDSWDQRTLKSVLWNFFGPHTLESNYQYSKSGIYFCPESINCTTIDDYLIFIDQLPLVEEPEIFGMHENANIAYQAKETHDILSTILEAYPKSQTDNAGKSDDEIVLEMIIDISGRLMKTINIDHAHFTIMETDDKGRLPSLSTVLLQEIERFNKLLDVLHNSLNDLRKAIKGLVVMSAELEGVYLSFMNNSLPKLWIKKAYPSLKTLGSWVKDLILRLDFIDMWMKFGSPPSYWISGLYFPQGFMTGCLQRHARKYSIPIDTLKVDFELTSTVLVQEEIADVHAVSLKEDYSAYKGLIKQNDGVYVHGLFLDAGRIDMETNRLVDPIPGDMYPPLPVIRLVPTVKLDENDLRYNCPLYKTSIRAGVLSTTGHSTNFIISVLLPTDFPENYWILKGTALITQITN</sequence>
<dbReference type="Gene3D" id="1.20.920.30">
    <property type="match status" value="1"/>
</dbReference>
<dbReference type="PANTHER" id="PTHR22878:SF68">
    <property type="entry name" value="DYNEIN HEAVY CHAIN 6, AXONEMAL-LIKE"/>
    <property type="match status" value="1"/>
</dbReference>
<dbReference type="FunFam" id="3.40.50.300:FF:000063">
    <property type="entry name" value="dynein heavy chain 6, axonemal"/>
    <property type="match status" value="1"/>
</dbReference>
<dbReference type="InterPro" id="IPR003593">
    <property type="entry name" value="AAA+_ATPase"/>
</dbReference>
<dbReference type="InterPro" id="IPR041589">
    <property type="entry name" value="DNAH3_AAA_lid_1"/>
</dbReference>
<dbReference type="GO" id="GO:0005930">
    <property type="term" value="C:axoneme"/>
    <property type="evidence" value="ECO:0007669"/>
    <property type="project" value="UniProtKB-SubCell"/>
</dbReference>
<dbReference type="GO" id="GO:0005524">
    <property type="term" value="F:ATP binding"/>
    <property type="evidence" value="ECO:0007669"/>
    <property type="project" value="UniProtKB-KW"/>
</dbReference>
<dbReference type="Pfam" id="PF12781">
    <property type="entry name" value="AAA_9"/>
    <property type="match status" value="1"/>
</dbReference>
<dbReference type="Gene3D" id="1.20.920.20">
    <property type="match status" value="1"/>
</dbReference>
<keyword evidence="5" id="KW-0677">Repeat</keyword>
<dbReference type="FunFam" id="3.40.50.300:FF:000049">
    <property type="entry name" value="Dynein, axonemal, heavy chain 5"/>
    <property type="match status" value="1"/>
</dbReference>
<dbReference type="GO" id="GO:0030286">
    <property type="term" value="C:dynein complex"/>
    <property type="evidence" value="ECO:0007669"/>
    <property type="project" value="UniProtKB-KW"/>
</dbReference>
<dbReference type="FunFam" id="3.10.490.20:FF:000005">
    <property type="entry name" value="Dynein axonemal heavy chain 6"/>
    <property type="match status" value="1"/>
</dbReference>
<evidence type="ECO:0000256" key="13">
    <source>
        <dbReference type="ARBA" id="ARBA00023273"/>
    </source>
</evidence>
<dbReference type="Gene3D" id="3.20.180.20">
    <property type="entry name" value="Dynein heavy chain, N-terminal domain 2"/>
    <property type="match status" value="1"/>
</dbReference>
<dbReference type="SMART" id="SM00382">
    <property type="entry name" value="AAA"/>
    <property type="match status" value="3"/>
</dbReference>
<dbReference type="GeneID" id="112692998"/>
<dbReference type="Gene3D" id="1.10.8.710">
    <property type="match status" value="1"/>
</dbReference>
<evidence type="ECO:0000256" key="6">
    <source>
        <dbReference type="ARBA" id="ARBA00022741"/>
    </source>
</evidence>
<keyword evidence="3" id="KW-0963">Cytoplasm</keyword>
<keyword evidence="13" id="KW-0966">Cell projection</keyword>
<evidence type="ECO:0000256" key="3">
    <source>
        <dbReference type="ARBA" id="ARBA00022490"/>
    </source>
</evidence>
<dbReference type="InterPro" id="IPR004273">
    <property type="entry name" value="Dynein_heavy_D6_P-loop"/>
</dbReference>
<dbReference type="Pfam" id="PF18198">
    <property type="entry name" value="AAA_lid_11"/>
    <property type="match status" value="1"/>
</dbReference>
<dbReference type="FunFam" id="1.10.8.1220:FF:000001">
    <property type="entry name" value="Dynein axonemal heavy chain 5"/>
    <property type="match status" value="1"/>
</dbReference>
<dbReference type="GO" id="GO:0045505">
    <property type="term" value="F:dynein intermediate chain binding"/>
    <property type="evidence" value="ECO:0007669"/>
    <property type="project" value="InterPro"/>
</dbReference>
<dbReference type="FunFam" id="1.20.58.1120:FF:000001">
    <property type="entry name" value="dynein heavy chain 2, axonemal"/>
    <property type="match status" value="1"/>
</dbReference>
<dbReference type="Pfam" id="PF12777">
    <property type="entry name" value="MT"/>
    <property type="match status" value="1"/>
</dbReference>
<dbReference type="Proteomes" id="UP000694846">
    <property type="component" value="Unplaced"/>
</dbReference>
<dbReference type="FunFam" id="1.20.1270.280:FF:000001">
    <property type="entry name" value="dynein heavy chain 7, axonemal"/>
    <property type="match status" value="1"/>
</dbReference>
<keyword evidence="10" id="KW-0969">Cilium</keyword>
<evidence type="ECO:0000313" key="17">
    <source>
        <dbReference type="RefSeq" id="XP_025423631.1"/>
    </source>
</evidence>
<evidence type="ECO:0000256" key="1">
    <source>
        <dbReference type="ARBA" id="ARBA00004430"/>
    </source>
</evidence>
<comment type="similarity">
    <text evidence="2">Belongs to the dynein heavy chain family.</text>
</comment>
<gene>
    <name evidence="17" type="primary">LOC112692998</name>
</gene>
<dbReference type="SUPFAM" id="SSF52540">
    <property type="entry name" value="P-loop containing nucleoside triphosphate hydrolases"/>
    <property type="match status" value="4"/>
</dbReference>
<dbReference type="InterPro" id="IPR041228">
    <property type="entry name" value="Dynein_C"/>
</dbReference>
<dbReference type="InterPro" id="IPR043157">
    <property type="entry name" value="Dynein_AAA1S"/>
</dbReference>
<dbReference type="InterPro" id="IPR013602">
    <property type="entry name" value="Dynein_heavy_linker"/>
</dbReference>
<keyword evidence="6" id="KW-0547">Nucleotide-binding</keyword>
<dbReference type="FunFam" id="1.10.8.710:FF:000004">
    <property type="entry name" value="Dynein axonemal heavy chain 6"/>
    <property type="match status" value="1"/>
</dbReference>
<dbReference type="InterPro" id="IPR042219">
    <property type="entry name" value="AAA_lid_11_sf"/>
</dbReference>
<dbReference type="Pfam" id="PF03028">
    <property type="entry name" value="Dynein_heavy"/>
    <property type="match status" value="1"/>
</dbReference>
<dbReference type="GO" id="GO:0051959">
    <property type="term" value="F:dynein light intermediate chain binding"/>
    <property type="evidence" value="ECO:0007669"/>
    <property type="project" value="InterPro"/>
</dbReference>
<evidence type="ECO:0000256" key="7">
    <source>
        <dbReference type="ARBA" id="ARBA00022840"/>
    </source>
</evidence>
<feature type="domain" description="AAA+ ATPase" evidence="15">
    <location>
        <begin position="783"/>
        <end position="921"/>
    </location>
</feature>
<dbReference type="Gene3D" id="6.10.140.1060">
    <property type="match status" value="1"/>
</dbReference>
<dbReference type="GO" id="GO:0005874">
    <property type="term" value="C:microtubule"/>
    <property type="evidence" value="ECO:0007669"/>
    <property type="project" value="UniProtKB-KW"/>
</dbReference>
<organism evidence="16 17">
    <name type="scientific">Sipha flava</name>
    <name type="common">yellow sugarcane aphid</name>
    <dbReference type="NCBI Taxonomy" id="143950"/>
    <lineage>
        <taxon>Eukaryota</taxon>
        <taxon>Metazoa</taxon>
        <taxon>Ecdysozoa</taxon>
        <taxon>Arthropoda</taxon>
        <taxon>Hexapoda</taxon>
        <taxon>Insecta</taxon>
        <taxon>Pterygota</taxon>
        <taxon>Neoptera</taxon>
        <taxon>Paraneoptera</taxon>
        <taxon>Hemiptera</taxon>
        <taxon>Sternorrhyncha</taxon>
        <taxon>Aphidomorpha</taxon>
        <taxon>Aphidoidea</taxon>
        <taxon>Aphididae</taxon>
        <taxon>Sipha</taxon>
    </lineage>
</organism>
<evidence type="ECO:0000256" key="14">
    <source>
        <dbReference type="SAM" id="Coils"/>
    </source>
</evidence>
<dbReference type="InterPro" id="IPR026983">
    <property type="entry name" value="DHC"/>
</dbReference>
<dbReference type="FunFam" id="1.20.920.30:FF:000002">
    <property type="entry name" value="Dynein axonemal heavy chain 3"/>
    <property type="match status" value="1"/>
</dbReference>
<dbReference type="InterPro" id="IPR035706">
    <property type="entry name" value="AAA_9"/>
</dbReference>
<dbReference type="GO" id="GO:0008569">
    <property type="term" value="F:minus-end-directed microtubule motor activity"/>
    <property type="evidence" value="ECO:0007669"/>
    <property type="project" value="InterPro"/>
</dbReference>
<dbReference type="Gene3D" id="3.10.490.20">
    <property type="match status" value="1"/>
</dbReference>
<keyword evidence="7" id="KW-0067">ATP-binding</keyword>
<evidence type="ECO:0000256" key="12">
    <source>
        <dbReference type="ARBA" id="ARBA00023212"/>
    </source>
</evidence>
<feature type="coiled-coil region" evidence="14">
    <location>
        <begin position="1952"/>
        <end position="2035"/>
    </location>
</feature>
<protein>
    <submittedName>
        <fullName evidence="17">Dynein heavy chain 6, axonemal-like</fullName>
    </submittedName>
</protein>
<dbReference type="Gene3D" id="1.20.140.100">
    <property type="entry name" value="Dynein heavy chain, N-terminal domain 2"/>
    <property type="match status" value="1"/>
</dbReference>
<dbReference type="FunFam" id="1.20.140.100:FF:000004">
    <property type="entry name" value="Dynein axonemal heavy chain 6"/>
    <property type="match status" value="1"/>
</dbReference>
<dbReference type="InterPro" id="IPR035699">
    <property type="entry name" value="AAA_6"/>
</dbReference>
<dbReference type="InterPro" id="IPR041658">
    <property type="entry name" value="AAA_lid_11"/>
</dbReference>
<dbReference type="FunFam" id="1.20.920.20:FF:000001">
    <property type="entry name" value="dynein heavy chain 2, axonemal"/>
    <property type="match status" value="1"/>
</dbReference>
<evidence type="ECO:0000256" key="9">
    <source>
        <dbReference type="ARBA" id="ARBA00023054"/>
    </source>
</evidence>
<dbReference type="GO" id="GO:0003341">
    <property type="term" value="P:cilium movement"/>
    <property type="evidence" value="ECO:0007669"/>
    <property type="project" value="UniProtKB-ARBA"/>
</dbReference>
<keyword evidence="8" id="KW-0243">Dynein</keyword>
<dbReference type="FunFam" id="1.10.8.720:FF:000001">
    <property type="entry name" value="dynein heavy chain 7, axonemal"/>
    <property type="match status" value="1"/>
</dbReference>
<dbReference type="InterPro" id="IPR042222">
    <property type="entry name" value="Dynein_2_N"/>
</dbReference>
<reference evidence="17" key="1">
    <citation type="submission" date="2025-08" db="UniProtKB">
        <authorList>
            <consortium name="RefSeq"/>
        </authorList>
    </citation>
    <scope>IDENTIFICATION</scope>
    <source>
        <tissue evidence="17">Whole body</tissue>
    </source>
</reference>
<dbReference type="PANTHER" id="PTHR22878">
    <property type="entry name" value="DYNEIN HEAVY CHAIN 6, AXONEMAL-LIKE-RELATED"/>
    <property type="match status" value="1"/>
</dbReference>
<comment type="subcellular location">
    <subcellularLocation>
        <location evidence="1">Cytoplasm</location>
        <location evidence="1">Cytoskeleton</location>
        <location evidence="1">Cilium axoneme</location>
    </subcellularLocation>
</comment>
<dbReference type="InterPro" id="IPR027417">
    <property type="entry name" value="P-loop_NTPase"/>
</dbReference>
<dbReference type="InterPro" id="IPR024317">
    <property type="entry name" value="Dynein_heavy_chain_D4_dom"/>
</dbReference>
<evidence type="ECO:0000256" key="2">
    <source>
        <dbReference type="ARBA" id="ARBA00008887"/>
    </source>
</evidence>
<proteinExistence type="inferred from homology"/>
<dbReference type="Pfam" id="PF08393">
    <property type="entry name" value="DHC_N2"/>
    <property type="match status" value="1"/>
</dbReference>
<dbReference type="Pfam" id="PF18199">
    <property type="entry name" value="Dynein_C"/>
    <property type="match status" value="1"/>
</dbReference>
<evidence type="ECO:0000259" key="15">
    <source>
        <dbReference type="SMART" id="SM00382"/>
    </source>
</evidence>
<evidence type="ECO:0000256" key="10">
    <source>
        <dbReference type="ARBA" id="ARBA00023069"/>
    </source>
</evidence>
<feature type="domain" description="AAA+ ATPase" evidence="15">
    <location>
        <begin position="502"/>
        <end position="641"/>
    </location>
</feature>
<dbReference type="Gene3D" id="1.10.287.2620">
    <property type="match status" value="1"/>
</dbReference>
<dbReference type="Pfam" id="PF12775">
    <property type="entry name" value="AAA_7"/>
    <property type="match status" value="1"/>
</dbReference>
<keyword evidence="16" id="KW-1185">Reference proteome</keyword>
<keyword evidence="11" id="KW-0505">Motor protein</keyword>
<dbReference type="RefSeq" id="XP_025423631.1">
    <property type="nucleotide sequence ID" value="XM_025567846.1"/>
</dbReference>
<dbReference type="Pfam" id="PF17852">
    <property type="entry name" value="Dynein_AAA_lid"/>
    <property type="match status" value="1"/>
</dbReference>
<dbReference type="Gene3D" id="1.20.58.1120">
    <property type="match status" value="1"/>
</dbReference>
<dbReference type="Pfam" id="PF12780">
    <property type="entry name" value="AAA_8"/>
    <property type="match status" value="1"/>
</dbReference>
<keyword evidence="4" id="KW-0493">Microtubule</keyword>
<dbReference type="Gene3D" id="1.10.8.1220">
    <property type="match status" value="1"/>
</dbReference>
<dbReference type="OrthoDB" id="447173at2759"/>
<dbReference type="Gene3D" id="1.10.8.720">
    <property type="entry name" value="Region D6 of dynein motor"/>
    <property type="match status" value="1"/>
</dbReference>
<dbReference type="Gene3D" id="1.20.1270.280">
    <property type="match status" value="1"/>
</dbReference>
<feature type="domain" description="AAA+ ATPase" evidence="15">
    <location>
        <begin position="1129"/>
        <end position="1277"/>
    </location>
</feature>
<dbReference type="FunFam" id="3.40.50.300:FF:000362">
    <property type="entry name" value="Dynein, axonemal, heavy chain 6"/>
    <property type="match status" value="1"/>
</dbReference>